<keyword evidence="2" id="KW-1133">Transmembrane helix</keyword>
<name>A0ABU0SID8_9ACTN</name>
<feature type="transmembrane region" description="Helical" evidence="2">
    <location>
        <begin position="6"/>
        <end position="24"/>
    </location>
</feature>
<accession>A0ABU0SID8</accession>
<protein>
    <recommendedName>
        <fullName evidence="5">Secreted protein</fullName>
    </recommendedName>
</protein>
<reference evidence="3 4" key="1">
    <citation type="submission" date="2023-07" db="EMBL/GenBank/DDBJ databases">
        <title>Comparative genomics of wheat-associated soil bacteria to identify genetic determinants of phenazine resistance.</title>
        <authorList>
            <person name="Mouncey N."/>
        </authorList>
    </citation>
    <scope>NUCLEOTIDE SEQUENCE [LARGE SCALE GENOMIC DNA]</scope>
    <source>
        <strain evidence="3 4">V2I4</strain>
    </source>
</reference>
<gene>
    <name evidence="3" type="ORF">QF035_000913</name>
</gene>
<comment type="caution">
    <text evidence="3">The sequence shown here is derived from an EMBL/GenBank/DDBJ whole genome shotgun (WGS) entry which is preliminary data.</text>
</comment>
<keyword evidence="2" id="KW-0812">Transmembrane</keyword>
<evidence type="ECO:0008006" key="5">
    <source>
        <dbReference type="Google" id="ProtNLM"/>
    </source>
</evidence>
<evidence type="ECO:0000313" key="4">
    <source>
        <dbReference type="Proteomes" id="UP001230328"/>
    </source>
</evidence>
<sequence>MVYPVLAATAVVSIVTAAVTVLVGRQRRRMDSGPEARQIEAAATSGVRDARRQAHAHQHFNVAGGISSLRIATPLVGTRGRDP</sequence>
<keyword evidence="2" id="KW-0472">Membrane</keyword>
<feature type="region of interest" description="Disordered" evidence="1">
    <location>
        <begin position="29"/>
        <end position="53"/>
    </location>
</feature>
<dbReference type="EMBL" id="JAUSZI010000002">
    <property type="protein sequence ID" value="MDQ1023331.1"/>
    <property type="molecule type" value="Genomic_DNA"/>
</dbReference>
<keyword evidence="4" id="KW-1185">Reference proteome</keyword>
<evidence type="ECO:0000313" key="3">
    <source>
        <dbReference type="EMBL" id="MDQ1023331.1"/>
    </source>
</evidence>
<dbReference type="Proteomes" id="UP001230328">
    <property type="component" value="Unassembled WGS sequence"/>
</dbReference>
<evidence type="ECO:0000256" key="1">
    <source>
        <dbReference type="SAM" id="MobiDB-lite"/>
    </source>
</evidence>
<evidence type="ECO:0000256" key="2">
    <source>
        <dbReference type="SAM" id="Phobius"/>
    </source>
</evidence>
<feature type="compositionally biased region" description="Basic and acidic residues" evidence="1">
    <location>
        <begin position="29"/>
        <end position="38"/>
    </location>
</feature>
<organism evidence="3 4">
    <name type="scientific">Streptomyces umbrinus</name>
    <dbReference type="NCBI Taxonomy" id="67370"/>
    <lineage>
        <taxon>Bacteria</taxon>
        <taxon>Bacillati</taxon>
        <taxon>Actinomycetota</taxon>
        <taxon>Actinomycetes</taxon>
        <taxon>Kitasatosporales</taxon>
        <taxon>Streptomycetaceae</taxon>
        <taxon>Streptomyces</taxon>
        <taxon>Streptomyces phaeochromogenes group</taxon>
    </lineage>
</organism>
<proteinExistence type="predicted"/>